<dbReference type="GO" id="GO:0005524">
    <property type="term" value="F:ATP binding"/>
    <property type="evidence" value="ECO:0007669"/>
    <property type="project" value="UniProtKB-UniRule"/>
</dbReference>
<comment type="pathway">
    <text evidence="5">Cofactor biosynthesis; coenzyme A biosynthesis; CoA from (R)-pantothenate: step 5/5.</text>
</comment>
<evidence type="ECO:0000256" key="1">
    <source>
        <dbReference type="ARBA" id="ARBA00009018"/>
    </source>
</evidence>
<keyword evidence="5" id="KW-0963">Cytoplasm</keyword>
<proteinExistence type="inferred from homology"/>
<dbReference type="HAMAP" id="MF_00376">
    <property type="entry name" value="Dephospho_CoA_kinase"/>
    <property type="match status" value="1"/>
</dbReference>
<protein>
    <recommendedName>
        <fullName evidence="5 6">Dephospho-CoA kinase</fullName>
        <ecNumber evidence="5 6">2.7.1.24</ecNumber>
    </recommendedName>
    <alternativeName>
        <fullName evidence="5">Dephosphocoenzyme A kinase</fullName>
    </alternativeName>
</protein>
<gene>
    <name evidence="5 7" type="primary">coaE</name>
    <name evidence="7" type="ORF">OWO01_14655</name>
</gene>
<dbReference type="EMBL" id="JAPRAT010000037">
    <property type="protein sequence ID" value="MCZ0704448.1"/>
    <property type="molecule type" value="Genomic_DNA"/>
</dbReference>
<dbReference type="PROSITE" id="PS51219">
    <property type="entry name" value="DPCK"/>
    <property type="match status" value="1"/>
</dbReference>
<accession>A0A9J6RFR3</accession>
<sequence length="198" mass="22721">MTKTVGLTGSISTGKSTVAKIFAEHRVPIIDADIIAREVVEPGRFAYEQIIETFGTGVLQQNKELDRAKLGEIIFSDQHKREQLNDIVHPEIIQELIRKKQMYIEREYPLIVLDIPLLFEMNLAPIVDVTVVVYTTRETQLQRLMKRDSITKDQAEKKISSQMSIEEKAKIADFVIDNNKSYENTHHQCLQLLTLLKS</sequence>
<evidence type="ECO:0000256" key="2">
    <source>
        <dbReference type="ARBA" id="ARBA00022741"/>
    </source>
</evidence>
<dbReference type="Pfam" id="PF01121">
    <property type="entry name" value="CoaE"/>
    <property type="match status" value="1"/>
</dbReference>
<dbReference type="InterPro" id="IPR001977">
    <property type="entry name" value="Depp_CoAkinase"/>
</dbReference>
<dbReference type="EC" id="2.7.1.24" evidence="5 6"/>
<dbReference type="InterPro" id="IPR027417">
    <property type="entry name" value="P-loop_NTPase"/>
</dbReference>
<comment type="subcellular location">
    <subcellularLocation>
        <location evidence="5">Cytoplasm</location>
    </subcellularLocation>
</comment>
<evidence type="ECO:0000313" key="7">
    <source>
        <dbReference type="EMBL" id="MCZ0704448.1"/>
    </source>
</evidence>
<dbReference type="GO" id="GO:0004140">
    <property type="term" value="F:dephospho-CoA kinase activity"/>
    <property type="evidence" value="ECO:0007669"/>
    <property type="project" value="UniProtKB-UniRule"/>
</dbReference>
<evidence type="ECO:0000256" key="4">
    <source>
        <dbReference type="ARBA" id="ARBA00022993"/>
    </source>
</evidence>
<reference evidence="7" key="1">
    <citation type="submission" date="2022-11" db="EMBL/GenBank/DDBJ databases">
        <title>WGS of Natronobacillus azotifigens 24KS-1, an anaerobic diazotrophic haloalkaliphile from soda-rich habitats.</title>
        <authorList>
            <person name="Sorokin D.Y."/>
            <person name="Merkel A.Y."/>
        </authorList>
    </citation>
    <scope>NUCLEOTIDE SEQUENCE</scope>
    <source>
        <strain evidence="7">24KS-1</strain>
    </source>
</reference>
<evidence type="ECO:0000256" key="3">
    <source>
        <dbReference type="ARBA" id="ARBA00022840"/>
    </source>
</evidence>
<dbReference type="Gene3D" id="3.40.50.300">
    <property type="entry name" value="P-loop containing nucleotide triphosphate hydrolases"/>
    <property type="match status" value="1"/>
</dbReference>
<keyword evidence="8" id="KW-1185">Reference proteome</keyword>
<dbReference type="NCBIfam" id="TIGR00152">
    <property type="entry name" value="dephospho-CoA kinase"/>
    <property type="match status" value="1"/>
</dbReference>
<dbReference type="GO" id="GO:0005737">
    <property type="term" value="C:cytoplasm"/>
    <property type="evidence" value="ECO:0007669"/>
    <property type="project" value="UniProtKB-SubCell"/>
</dbReference>
<dbReference type="CDD" id="cd02022">
    <property type="entry name" value="DPCK"/>
    <property type="match status" value="1"/>
</dbReference>
<keyword evidence="5 7" id="KW-0418">Kinase</keyword>
<comment type="caution">
    <text evidence="7">The sequence shown here is derived from an EMBL/GenBank/DDBJ whole genome shotgun (WGS) entry which is preliminary data.</text>
</comment>
<keyword evidence="3 5" id="KW-0067">ATP-binding</keyword>
<comment type="similarity">
    <text evidence="1 5">Belongs to the CoaE family.</text>
</comment>
<keyword evidence="5 7" id="KW-0808">Transferase</keyword>
<comment type="function">
    <text evidence="5">Catalyzes the phosphorylation of the 3'-hydroxyl group of dephosphocoenzyme A to form coenzyme A.</text>
</comment>
<evidence type="ECO:0000256" key="6">
    <source>
        <dbReference type="NCBIfam" id="TIGR00152"/>
    </source>
</evidence>
<keyword evidence="2 5" id="KW-0547">Nucleotide-binding</keyword>
<dbReference type="PANTHER" id="PTHR10695:SF46">
    <property type="entry name" value="BIFUNCTIONAL COENZYME A SYNTHASE-RELATED"/>
    <property type="match status" value="1"/>
</dbReference>
<dbReference type="Proteomes" id="UP001084197">
    <property type="component" value="Unassembled WGS sequence"/>
</dbReference>
<organism evidence="7 8">
    <name type="scientific">Natronobacillus azotifigens</name>
    <dbReference type="NCBI Taxonomy" id="472978"/>
    <lineage>
        <taxon>Bacteria</taxon>
        <taxon>Bacillati</taxon>
        <taxon>Bacillota</taxon>
        <taxon>Bacilli</taxon>
        <taxon>Bacillales</taxon>
        <taxon>Bacillaceae</taxon>
        <taxon>Natronobacillus</taxon>
    </lineage>
</organism>
<comment type="catalytic activity">
    <reaction evidence="5">
        <text>3'-dephospho-CoA + ATP = ADP + CoA + H(+)</text>
        <dbReference type="Rhea" id="RHEA:18245"/>
        <dbReference type="ChEBI" id="CHEBI:15378"/>
        <dbReference type="ChEBI" id="CHEBI:30616"/>
        <dbReference type="ChEBI" id="CHEBI:57287"/>
        <dbReference type="ChEBI" id="CHEBI:57328"/>
        <dbReference type="ChEBI" id="CHEBI:456216"/>
        <dbReference type="EC" id="2.7.1.24"/>
    </reaction>
</comment>
<dbReference type="FunFam" id="3.40.50.300:FF:000485">
    <property type="entry name" value="Dephospho-CoA kinase CAB5"/>
    <property type="match status" value="1"/>
</dbReference>
<name>A0A9J6RFR3_9BACI</name>
<dbReference type="RefSeq" id="WP_268781221.1">
    <property type="nucleotide sequence ID" value="NZ_JAPRAT010000037.1"/>
</dbReference>
<dbReference type="PANTHER" id="PTHR10695">
    <property type="entry name" value="DEPHOSPHO-COA KINASE-RELATED"/>
    <property type="match status" value="1"/>
</dbReference>
<evidence type="ECO:0000256" key="5">
    <source>
        <dbReference type="HAMAP-Rule" id="MF_00376"/>
    </source>
</evidence>
<dbReference type="AlphaFoldDB" id="A0A9J6RFR3"/>
<dbReference type="GO" id="GO:0015937">
    <property type="term" value="P:coenzyme A biosynthetic process"/>
    <property type="evidence" value="ECO:0007669"/>
    <property type="project" value="UniProtKB-UniRule"/>
</dbReference>
<feature type="binding site" evidence="5">
    <location>
        <begin position="12"/>
        <end position="17"/>
    </location>
    <ligand>
        <name>ATP</name>
        <dbReference type="ChEBI" id="CHEBI:30616"/>
    </ligand>
</feature>
<dbReference type="SUPFAM" id="SSF52540">
    <property type="entry name" value="P-loop containing nucleoside triphosphate hydrolases"/>
    <property type="match status" value="1"/>
</dbReference>
<evidence type="ECO:0000313" key="8">
    <source>
        <dbReference type="Proteomes" id="UP001084197"/>
    </source>
</evidence>
<keyword evidence="4 5" id="KW-0173">Coenzyme A biosynthesis</keyword>